<evidence type="ECO:0000313" key="4">
    <source>
        <dbReference type="EMBL" id="SEP98853.1"/>
    </source>
</evidence>
<dbReference type="EMBL" id="FOEL01000003">
    <property type="protein sequence ID" value="SEP98853.1"/>
    <property type="molecule type" value="Genomic_DNA"/>
</dbReference>
<proteinExistence type="predicted"/>
<name>A0A1H9CDJ9_9BACI</name>
<sequence length="624" mass="66330">MSKWRKSKKSKYLKAITAMALTASAVVVVAPIASEANSFKDVHRTHPFYDDIKNLNDRGIINGFQDGTFKPEQNLTRGQAAKIIASVLELDTLNVSNPNFKDIPTTHQYFGAIAALKQEGIIDGYEDGTFRQGDYIERNHVAKILANAFHLKASNTNSLPFTDVRADYKEAIAALYENNVTTGKTATLFDGSSNVTRGQMAAFITRSEAVGHPIFQPSQSVTFKVEEYAASEITINGKTYYFDDSVKSIFTTENKTALTGAEITATIKNGVITKVNNVVLNKAGSAEKEVVFKTNATLDSITINADAVIVKNVSITGNAIISSNVKAKVAFDGATITGDIIAEAIDGAKASLENKNASQTTPVLTIKNSQTGKVHVKRNNISIMSNSVIPEIIITATISAINIEGAVKKVTIESTAKLKMTGNVNFERLLLSTAVELALNVGGVVNYLSVLNADARITIGSGLMINTLSIPAGSTVTKIMTNYAAVASQIRAVIGGSSPSTGVHNNGGGNVAPDPVIPPEKVIEFNVKNAEELKQALKQAKAGDLIKLMAPVTIDITLTDLVMFDLNGYTLNGNVTITAPTAKGRYTFMPAGSTGTISGDLIIDAPNVNISLDGLTVEGHTVIE</sequence>
<dbReference type="InterPro" id="IPR051465">
    <property type="entry name" value="Cell_Envelope_Struct_Comp"/>
</dbReference>
<evidence type="ECO:0000313" key="5">
    <source>
        <dbReference type="Proteomes" id="UP000199410"/>
    </source>
</evidence>
<dbReference type="InterPro" id="IPR001119">
    <property type="entry name" value="SLH_dom"/>
</dbReference>
<dbReference type="RefSeq" id="WP_258954915.1">
    <property type="nucleotide sequence ID" value="NZ_FMVP01000003.1"/>
</dbReference>
<organism evidence="4 5">
    <name type="scientific">Lysinibacillus fusiformis</name>
    <dbReference type="NCBI Taxonomy" id="28031"/>
    <lineage>
        <taxon>Bacteria</taxon>
        <taxon>Bacillati</taxon>
        <taxon>Bacillota</taxon>
        <taxon>Bacilli</taxon>
        <taxon>Bacillales</taxon>
        <taxon>Bacillaceae</taxon>
        <taxon>Lysinibacillus</taxon>
    </lineage>
</organism>
<comment type="caution">
    <text evidence="4">The sequence shown here is derived from an EMBL/GenBank/DDBJ whole genome shotgun (WGS) entry which is preliminary data.</text>
</comment>
<dbReference type="Proteomes" id="UP000199410">
    <property type="component" value="Unassembled WGS sequence"/>
</dbReference>
<dbReference type="AlphaFoldDB" id="A0A1H9CDJ9"/>
<dbReference type="PANTHER" id="PTHR43308">
    <property type="entry name" value="OUTER MEMBRANE PROTEIN ALPHA-RELATED"/>
    <property type="match status" value="1"/>
</dbReference>
<keyword evidence="1 2" id="KW-0732">Signal</keyword>
<gene>
    <name evidence="4" type="ORF">SAMN02787113_00816</name>
</gene>
<dbReference type="Pfam" id="PF00395">
    <property type="entry name" value="SLH"/>
    <property type="match status" value="3"/>
</dbReference>
<accession>A0A1H9CDJ9</accession>
<reference evidence="4 5" key="1">
    <citation type="submission" date="2016-10" db="EMBL/GenBank/DDBJ databases">
        <authorList>
            <person name="Varghese N."/>
            <person name="Submissions S."/>
        </authorList>
    </citation>
    <scope>NUCLEOTIDE SEQUENCE [LARGE SCALE GENOMIC DNA]</scope>
    <source>
        <strain evidence="4 5">TC-13</strain>
    </source>
</reference>
<evidence type="ECO:0000256" key="2">
    <source>
        <dbReference type="SAM" id="SignalP"/>
    </source>
</evidence>
<feature type="chain" id="PRO_5038726759" evidence="2">
    <location>
        <begin position="26"/>
        <end position="624"/>
    </location>
</feature>
<evidence type="ECO:0000259" key="3">
    <source>
        <dbReference type="PROSITE" id="PS51272"/>
    </source>
</evidence>
<protein>
    <submittedName>
        <fullName evidence="4">S-layer homology domain-containing protein</fullName>
    </submittedName>
</protein>
<feature type="domain" description="SLH" evidence="3">
    <location>
        <begin position="99"/>
        <end position="159"/>
    </location>
</feature>
<evidence type="ECO:0000256" key="1">
    <source>
        <dbReference type="ARBA" id="ARBA00022729"/>
    </source>
</evidence>
<dbReference type="PROSITE" id="PS51272">
    <property type="entry name" value="SLH"/>
    <property type="match status" value="2"/>
</dbReference>
<feature type="signal peptide" evidence="2">
    <location>
        <begin position="1"/>
        <end position="25"/>
    </location>
</feature>
<feature type="domain" description="SLH" evidence="3">
    <location>
        <begin position="35"/>
        <end position="98"/>
    </location>
</feature>
<dbReference type="PANTHER" id="PTHR43308:SF5">
    <property type="entry name" value="S-LAYER PROTEIN _ PEPTIDOGLYCAN ENDO-BETA-N-ACETYLGLUCOSAMINIDASE"/>
    <property type="match status" value="1"/>
</dbReference>